<gene>
    <name evidence="2" type="ORF">SAMN05444716_11175</name>
</gene>
<sequence length="285" mass="30698">MTGNHLGTFLRARRARVRPSEVGMPSHGLRRVAGLRREEVAVLAGVNADYYTRLEQGRERHPSAQVLDALGRALRLEPEACAHLHRLAGTAPQAPPAPPMDTVSPALRLLLAGAGPATPAFVMSRALDVLAVNALAGALFSPFARVDNLARMTFLDPAGAAFYPRWEYTARTTVAHLREAAGHDPDDVRLRGLVAELSAGSAEFARLWAAHDVRGKTSDTKHLWHPRTGPLEVTYQVFDVRDAPGQQLVVYLAEPGGPAERALRLLVRDGTDRPGGTDDGGGTVR</sequence>
<evidence type="ECO:0000313" key="2">
    <source>
        <dbReference type="EMBL" id="SFT19292.1"/>
    </source>
</evidence>
<protein>
    <submittedName>
        <fullName evidence="2">Helix-turn-helix domain-containing protein</fullName>
    </submittedName>
</protein>
<feature type="domain" description="HTH cro/C1-type" evidence="1">
    <location>
        <begin position="29"/>
        <end position="81"/>
    </location>
</feature>
<dbReference type="Pfam" id="PF17765">
    <property type="entry name" value="MLTR_LBD"/>
    <property type="match status" value="1"/>
</dbReference>
<dbReference type="GO" id="GO:0003677">
    <property type="term" value="F:DNA binding"/>
    <property type="evidence" value="ECO:0007669"/>
    <property type="project" value="InterPro"/>
</dbReference>
<dbReference type="InterPro" id="IPR010982">
    <property type="entry name" value="Lambda_DNA-bd_dom_sf"/>
</dbReference>
<dbReference type="Gene3D" id="1.10.260.40">
    <property type="entry name" value="lambda repressor-like DNA-binding domains"/>
    <property type="match status" value="1"/>
</dbReference>
<dbReference type="InterPro" id="IPR001387">
    <property type="entry name" value="Cro/C1-type_HTH"/>
</dbReference>
<dbReference type="PANTHER" id="PTHR35010:SF2">
    <property type="entry name" value="BLL4672 PROTEIN"/>
    <property type="match status" value="1"/>
</dbReference>
<accession>A0A1I6VZZ9</accession>
<evidence type="ECO:0000259" key="1">
    <source>
        <dbReference type="PROSITE" id="PS50943"/>
    </source>
</evidence>
<dbReference type="Pfam" id="PF13560">
    <property type="entry name" value="HTH_31"/>
    <property type="match status" value="1"/>
</dbReference>
<dbReference type="PANTHER" id="PTHR35010">
    <property type="entry name" value="BLL4672 PROTEIN-RELATED"/>
    <property type="match status" value="1"/>
</dbReference>
<dbReference type="InterPro" id="IPR041413">
    <property type="entry name" value="MLTR_LBD"/>
</dbReference>
<dbReference type="CDD" id="cd00093">
    <property type="entry name" value="HTH_XRE"/>
    <property type="match status" value="1"/>
</dbReference>
<dbReference type="Gene3D" id="3.30.450.180">
    <property type="match status" value="1"/>
</dbReference>
<dbReference type="STRING" id="1176198.SAMN05444716_11175"/>
<dbReference type="SMART" id="SM00530">
    <property type="entry name" value="HTH_XRE"/>
    <property type="match status" value="1"/>
</dbReference>
<reference evidence="3" key="1">
    <citation type="submission" date="2016-10" db="EMBL/GenBank/DDBJ databases">
        <authorList>
            <person name="Varghese N."/>
            <person name="Submissions S."/>
        </authorList>
    </citation>
    <scope>NUCLEOTIDE SEQUENCE [LARGE SCALE GENOMIC DNA]</scope>
    <source>
        <strain evidence="3">CGMCC 4.7047</strain>
    </source>
</reference>
<dbReference type="Proteomes" id="UP000198873">
    <property type="component" value="Unassembled WGS sequence"/>
</dbReference>
<proteinExistence type="predicted"/>
<keyword evidence="3" id="KW-1185">Reference proteome</keyword>
<dbReference type="EMBL" id="FPAB01000011">
    <property type="protein sequence ID" value="SFT19292.1"/>
    <property type="molecule type" value="Genomic_DNA"/>
</dbReference>
<dbReference type="SUPFAM" id="SSF47413">
    <property type="entry name" value="lambda repressor-like DNA-binding domains"/>
    <property type="match status" value="1"/>
</dbReference>
<name>A0A1I6VZZ9_9ACTN</name>
<dbReference type="PROSITE" id="PS50943">
    <property type="entry name" value="HTH_CROC1"/>
    <property type="match status" value="1"/>
</dbReference>
<organism evidence="2 3">
    <name type="scientific">Streptomyces harbinensis</name>
    <dbReference type="NCBI Taxonomy" id="1176198"/>
    <lineage>
        <taxon>Bacteria</taxon>
        <taxon>Bacillati</taxon>
        <taxon>Actinomycetota</taxon>
        <taxon>Actinomycetes</taxon>
        <taxon>Kitasatosporales</taxon>
        <taxon>Streptomycetaceae</taxon>
        <taxon>Streptomyces</taxon>
    </lineage>
</organism>
<evidence type="ECO:0000313" key="3">
    <source>
        <dbReference type="Proteomes" id="UP000198873"/>
    </source>
</evidence>
<dbReference type="AlphaFoldDB" id="A0A1I6VZZ9"/>
<dbReference type="RefSeq" id="WP_093844315.1">
    <property type="nucleotide sequence ID" value="NZ_FPAB01000011.1"/>
</dbReference>